<dbReference type="InterPro" id="IPR052339">
    <property type="entry name" value="Fe-S_Maturation_MIP18"/>
</dbReference>
<feature type="domain" description="MIP18 family-like" evidence="1">
    <location>
        <begin position="8"/>
        <end position="79"/>
    </location>
</feature>
<dbReference type="InterPro" id="IPR034904">
    <property type="entry name" value="FSCA_dom_sf"/>
</dbReference>
<dbReference type="InterPro" id="IPR002744">
    <property type="entry name" value="MIP18-like"/>
</dbReference>
<dbReference type="Proteomes" id="UP000604391">
    <property type="component" value="Unassembled WGS sequence"/>
</dbReference>
<dbReference type="SUPFAM" id="SSF117916">
    <property type="entry name" value="Fe-S cluster assembly (FSCA) domain-like"/>
    <property type="match status" value="1"/>
</dbReference>
<dbReference type="Pfam" id="PF01883">
    <property type="entry name" value="FeS_assembly_P"/>
    <property type="match status" value="1"/>
</dbReference>
<evidence type="ECO:0000313" key="2">
    <source>
        <dbReference type="EMBL" id="HIJ99276.1"/>
    </source>
</evidence>
<dbReference type="AlphaFoldDB" id="A0A832V1F7"/>
<accession>A0A832V1F7</accession>
<reference evidence="2 3" key="1">
    <citation type="journal article" name="Nat. Commun.">
        <title>Undinarchaeota illuminate DPANN phylogeny and the impact of gene transfer on archaeal evolution.</title>
        <authorList>
            <person name="Dombrowski N."/>
            <person name="Williams T.A."/>
            <person name="Sun J."/>
            <person name="Woodcroft B.J."/>
            <person name="Lee J.H."/>
            <person name="Minh B.Q."/>
            <person name="Rinke C."/>
            <person name="Spang A."/>
        </authorList>
    </citation>
    <scope>NUCLEOTIDE SEQUENCE [LARGE SCALE GENOMIC DNA]</scope>
    <source>
        <strain evidence="2">MAG_bin17</strain>
    </source>
</reference>
<keyword evidence="3" id="KW-1185">Reference proteome</keyword>
<protein>
    <submittedName>
        <fullName evidence="2">Metal-sulfur cluster assembly factor</fullName>
    </submittedName>
</protein>
<gene>
    <name evidence="2" type="ORF">H1011_00445</name>
</gene>
<comment type="caution">
    <text evidence="2">The sequence shown here is derived from an EMBL/GenBank/DDBJ whole genome shotgun (WGS) entry which is preliminary data.</text>
</comment>
<dbReference type="PANTHER" id="PTHR42831">
    <property type="entry name" value="FE-S PROTEIN MATURATION AUXILIARY FACTOR YITW"/>
    <property type="match status" value="1"/>
</dbReference>
<proteinExistence type="predicted"/>
<evidence type="ECO:0000259" key="1">
    <source>
        <dbReference type="Pfam" id="PF01883"/>
    </source>
</evidence>
<dbReference type="PANTHER" id="PTHR42831:SF1">
    <property type="entry name" value="FE-S PROTEIN MATURATION AUXILIARY FACTOR YITW"/>
    <property type="match status" value="1"/>
</dbReference>
<organism evidence="2 3">
    <name type="scientific">Candidatus Undinarchaeum marinum</name>
    <dbReference type="NCBI Taxonomy" id="2756141"/>
    <lineage>
        <taxon>Archaea</taxon>
        <taxon>Candidatus Undinarchaeota</taxon>
        <taxon>Candidatus Undinarchaeia</taxon>
        <taxon>Candidatus Undinarchaeales</taxon>
        <taxon>Candidatus Undinarchaeaceae</taxon>
        <taxon>Candidatus Undinarchaeum</taxon>
    </lineage>
</organism>
<name>A0A832V1F7_9ARCH</name>
<evidence type="ECO:0000313" key="3">
    <source>
        <dbReference type="Proteomes" id="UP000604391"/>
    </source>
</evidence>
<sequence length="98" mass="10911">MNQELTKERAIELLKECKDPELGLDVWTLGLIYELDVSASSVKIKMTLTSPTCPFGQMMISEIKDRLKLSGGASDVEVELTFTPPWEPPAKVRTMLGI</sequence>
<dbReference type="EMBL" id="DVAD01000003">
    <property type="protein sequence ID" value="HIJ99276.1"/>
    <property type="molecule type" value="Genomic_DNA"/>
</dbReference>
<dbReference type="Gene3D" id="3.30.300.130">
    <property type="entry name" value="Fe-S cluster assembly (FSCA)"/>
    <property type="match status" value="1"/>
</dbReference>